<evidence type="ECO:0000313" key="9">
    <source>
        <dbReference type="Proteomes" id="UP000249725"/>
    </source>
</evidence>
<dbReference type="CDD" id="cd00609">
    <property type="entry name" value="AAT_like"/>
    <property type="match status" value="1"/>
</dbReference>
<gene>
    <name evidence="8" type="ORF">DJ018_13830</name>
</gene>
<evidence type="ECO:0000256" key="4">
    <source>
        <dbReference type="ARBA" id="ARBA00022679"/>
    </source>
</evidence>
<dbReference type="AlphaFoldDB" id="A0A328AFN1"/>
<evidence type="ECO:0000256" key="2">
    <source>
        <dbReference type="ARBA" id="ARBA00007441"/>
    </source>
</evidence>
<evidence type="ECO:0000256" key="6">
    <source>
        <dbReference type="ARBA" id="ARBA00026106"/>
    </source>
</evidence>
<evidence type="ECO:0000256" key="3">
    <source>
        <dbReference type="ARBA" id="ARBA00022576"/>
    </source>
</evidence>
<dbReference type="OrthoDB" id="9763453at2"/>
<name>A0A328AFN1_9CAUL</name>
<dbReference type="InterPro" id="IPR015422">
    <property type="entry name" value="PyrdxlP-dep_Trfase_small"/>
</dbReference>
<keyword evidence="5" id="KW-0663">Pyridoxal phosphate</keyword>
<dbReference type="PANTHER" id="PTHR43488">
    <property type="entry name" value="GLUTAMATE-PYRUVATE AMINOTRANSFERASE ALAA"/>
    <property type="match status" value="1"/>
</dbReference>
<dbReference type="InterPro" id="IPR015421">
    <property type="entry name" value="PyrdxlP-dep_Trfase_major"/>
</dbReference>
<dbReference type="Gene3D" id="3.40.640.10">
    <property type="entry name" value="Type I PLP-dependent aspartate aminotransferase-like (Major domain)"/>
    <property type="match status" value="1"/>
</dbReference>
<dbReference type="InterPro" id="IPR051926">
    <property type="entry name" value="Ala_Aminotransferase"/>
</dbReference>
<evidence type="ECO:0000256" key="1">
    <source>
        <dbReference type="ARBA" id="ARBA00001933"/>
    </source>
</evidence>
<comment type="caution">
    <text evidence="8">The sequence shown here is derived from an EMBL/GenBank/DDBJ whole genome shotgun (WGS) entry which is preliminary data.</text>
</comment>
<dbReference type="PANTHER" id="PTHR43488:SF2">
    <property type="entry name" value="GLUTAMATE-PYRUVATE AMINOTRANSFERASE ALAA"/>
    <property type="match status" value="1"/>
</dbReference>
<dbReference type="EC" id="2.6.1.2" evidence="6"/>
<protein>
    <recommendedName>
        <fullName evidence="6">alanine transaminase</fullName>
        <ecNumber evidence="6">2.6.1.2</ecNumber>
    </recommendedName>
</protein>
<evidence type="ECO:0000259" key="7">
    <source>
        <dbReference type="Pfam" id="PF00155"/>
    </source>
</evidence>
<comment type="similarity">
    <text evidence="2">Belongs to the class-I pyridoxal-phosphate-dependent aminotransferase family.</text>
</comment>
<dbReference type="Pfam" id="PF00155">
    <property type="entry name" value="Aminotran_1_2"/>
    <property type="match status" value="1"/>
</dbReference>
<dbReference type="RefSeq" id="WP_111515548.1">
    <property type="nucleotide sequence ID" value="NZ_QFYR01000003.1"/>
</dbReference>
<dbReference type="Gene3D" id="3.90.1150.10">
    <property type="entry name" value="Aspartate Aminotransferase, domain 1"/>
    <property type="match status" value="1"/>
</dbReference>
<proteinExistence type="inferred from homology"/>
<evidence type="ECO:0000256" key="5">
    <source>
        <dbReference type="ARBA" id="ARBA00022898"/>
    </source>
</evidence>
<dbReference type="Proteomes" id="UP000249725">
    <property type="component" value="Unassembled WGS sequence"/>
</dbReference>
<reference evidence="9" key="1">
    <citation type="submission" date="2018-05" db="EMBL/GenBank/DDBJ databases">
        <authorList>
            <person name="Li X."/>
        </authorList>
    </citation>
    <scope>NUCLEOTIDE SEQUENCE [LARGE SCALE GENOMIC DNA]</scope>
    <source>
        <strain evidence="9">YIM 73061</strain>
    </source>
</reference>
<dbReference type="EMBL" id="QFYR01000003">
    <property type="protein sequence ID" value="RAK52224.1"/>
    <property type="molecule type" value="Genomic_DNA"/>
</dbReference>
<accession>A0A328AFN1</accession>
<dbReference type="SUPFAM" id="SSF53383">
    <property type="entry name" value="PLP-dependent transferases"/>
    <property type="match status" value="1"/>
</dbReference>
<feature type="domain" description="Aminotransferase class I/classII large" evidence="7">
    <location>
        <begin position="47"/>
        <end position="390"/>
    </location>
</feature>
<dbReference type="GO" id="GO:0030170">
    <property type="term" value="F:pyridoxal phosphate binding"/>
    <property type="evidence" value="ECO:0007669"/>
    <property type="project" value="InterPro"/>
</dbReference>
<evidence type="ECO:0000313" key="8">
    <source>
        <dbReference type="EMBL" id="RAK52224.1"/>
    </source>
</evidence>
<keyword evidence="3 8" id="KW-0032">Aminotransferase</keyword>
<keyword evidence="4 8" id="KW-0808">Transferase</keyword>
<dbReference type="InterPro" id="IPR004839">
    <property type="entry name" value="Aminotransferase_I/II_large"/>
</dbReference>
<organism evidence="8 9">
    <name type="scientific">Phenylobacterium deserti</name>
    <dbReference type="NCBI Taxonomy" id="1914756"/>
    <lineage>
        <taxon>Bacteria</taxon>
        <taxon>Pseudomonadati</taxon>
        <taxon>Pseudomonadota</taxon>
        <taxon>Alphaproteobacteria</taxon>
        <taxon>Caulobacterales</taxon>
        <taxon>Caulobacteraceae</taxon>
        <taxon>Phenylobacterium</taxon>
    </lineage>
</organism>
<dbReference type="InterPro" id="IPR015424">
    <property type="entry name" value="PyrdxlP-dep_Trfase"/>
</dbReference>
<comment type="cofactor">
    <cofactor evidence="1">
        <name>pyridoxal 5'-phosphate</name>
        <dbReference type="ChEBI" id="CHEBI:597326"/>
    </cofactor>
</comment>
<keyword evidence="9" id="KW-1185">Reference proteome</keyword>
<dbReference type="NCBIfam" id="NF005334">
    <property type="entry name" value="PRK06855.1"/>
    <property type="match status" value="1"/>
</dbReference>
<sequence>MRTDIVHPGADNLRYEIRQIVEVARAIEATGAPIRWENIGDPVAKGERVPDWIKEIVTQAAGEDLSFAYSPTKGLDEARRYIAHERNIEGGIQITPDDILFFNGLGDAISTLYGALHPGARVIGPNPAYPTHSSAEAAHAGAPHMTYRLDPENGWTPDLADLEAKIIANPQIAAIIIINPDNPTGFVYPEATLAAIVDVAARHGLFVISDEIYSNLAYVDSGMRKLASVVGKTPAIAMRGISKEFPWPGARCGWIEIYNRDQDPAFDRFARSLLEAKMLEVCATTLPQKVLPRVMGDPRYYPYLETRVAAYDRRSRRAVEVLGDLAELILHPARGAFYMTAVFRKGALKAGQRLPLTPQVEAILEPHLHGSLDARFVYQLLGSTGICVVPLSTGFNSDLEGFRFTLLEPDEARFETILQDLRGALASYLSSGD</sequence>
<dbReference type="GO" id="GO:0004021">
    <property type="term" value="F:L-alanine:2-oxoglutarate aminotransferase activity"/>
    <property type="evidence" value="ECO:0007669"/>
    <property type="project" value="UniProtKB-EC"/>
</dbReference>